<evidence type="ECO:0000256" key="3">
    <source>
        <dbReference type="ARBA" id="ARBA00023043"/>
    </source>
</evidence>
<dbReference type="PANTHER" id="PTHR24136">
    <property type="entry name" value="SOWAH (DROSOPHILA) HOMOLOG"/>
    <property type="match status" value="1"/>
</dbReference>
<dbReference type="PANTHER" id="PTHR24136:SF15">
    <property type="entry name" value="ANK_REP_REGION DOMAIN-CONTAINING PROTEIN"/>
    <property type="match status" value="1"/>
</dbReference>
<gene>
    <name evidence="5" type="ORF">ERUC_LOCUS9916</name>
</gene>
<evidence type="ECO:0000256" key="1">
    <source>
        <dbReference type="ARBA" id="ARBA00005949"/>
    </source>
</evidence>
<evidence type="ECO:0000313" key="5">
    <source>
        <dbReference type="EMBL" id="CAH8323550.1"/>
    </source>
</evidence>
<feature type="repeat" description="ANK" evidence="4">
    <location>
        <begin position="59"/>
        <end position="91"/>
    </location>
</feature>
<dbReference type="SUPFAM" id="SSF48403">
    <property type="entry name" value="Ankyrin repeat"/>
    <property type="match status" value="1"/>
</dbReference>
<keyword evidence="2" id="KW-0677">Repeat</keyword>
<name>A0ABC8JLZ4_ERUVS</name>
<reference evidence="5 6" key="1">
    <citation type="submission" date="2022-03" db="EMBL/GenBank/DDBJ databases">
        <authorList>
            <person name="Macdonald S."/>
            <person name="Ahmed S."/>
            <person name="Newling K."/>
        </authorList>
    </citation>
    <scope>NUCLEOTIDE SEQUENCE [LARGE SCALE GENOMIC DNA]</scope>
</reference>
<protein>
    <submittedName>
        <fullName evidence="5">Uncharacterized protein</fullName>
    </submittedName>
</protein>
<sequence length="152" mass="16877">MEEDDVDAIIEENGVDYESDSELSSNLRDFVAAAQSGDVVALRTAIDNLNGRVDETLEDNDSALHLACLYGHLPCVQLLLERGANMEIKDEDEAIRLHDACAGEGYLEIVELLFSRASGPEYVKRMIETIDVEGDTVLHQQSKTRMGRHQVN</sequence>
<accession>A0ABC8JLZ4</accession>
<dbReference type="PROSITE" id="PS50297">
    <property type="entry name" value="ANK_REP_REGION"/>
    <property type="match status" value="1"/>
</dbReference>
<dbReference type="EMBL" id="CAKOAT010099044">
    <property type="protein sequence ID" value="CAH8323550.1"/>
    <property type="molecule type" value="Genomic_DNA"/>
</dbReference>
<organism evidence="5 6">
    <name type="scientific">Eruca vesicaria subsp. sativa</name>
    <name type="common">Garden rocket</name>
    <name type="synonym">Eruca sativa</name>
    <dbReference type="NCBI Taxonomy" id="29727"/>
    <lineage>
        <taxon>Eukaryota</taxon>
        <taxon>Viridiplantae</taxon>
        <taxon>Streptophyta</taxon>
        <taxon>Embryophyta</taxon>
        <taxon>Tracheophyta</taxon>
        <taxon>Spermatophyta</taxon>
        <taxon>Magnoliopsida</taxon>
        <taxon>eudicotyledons</taxon>
        <taxon>Gunneridae</taxon>
        <taxon>Pentapetalae</taxon>
        <taxon>rosids</taxon>
        <taxon>malvids</taxon>
        <taxon>Brassicales</taxon>
        <taxon>Brassicaceae</taxon>
        <taxon>Brassiceae</taxon>
        <taxon>Eruca</taxon>
    </lineage>
</organism>
<comment type="caution">
    <text evidence="5">The sequence shown here is derived from an EMBL/GenBank/DDBJ whole genome shotgun (WGS) entry which is preliminary data.</text>
</comment>
<dbReference type="PROSITE" id="PS50088">
    <property type="entry name" value="ANK_REPEAT"/>
    <property type="match status" value="1"/>
</dbReference>
<dbReference type="Proteomes" id="UP001642260">
    <property type="component" value="Unassembled WGS sequence"/>
</dbReference>
<comment type="similarity">
    <text evidence="1">Belongs to the ankyrin SOCS box (ASB) family.</text>
</comment>
<dbReference type="InterPro" id="IPR051573">
    <property type="entry name" value="Ankyrin-SOCS_box_domain"/>
</dbReference>
<evidence type="ECO:0000256" key="2">
    <source>
        <dbReference type="ARBA" id="ARBA00022737"/>
    </source>
</evidence>
<keyword evidence="6" id="KW-1185">Reference proteome</keyword>
<dbReference type="SMART" id="SM00248">
    <property type="entry name" value="ANK"/>
    <property type="match status" value="2"/>
</dbReference>
<evidence type="ECO:0000313" key="6">
    <source>
        <dbReference type="Proteomes" id="UP001642260"/>
    </source>
</evidence>
<dbReference type="Pfam" id="PF12796">
    <property type="entry name" value="Ank_2"/>
    <property type="match status" value="1"/>
</dbReference>
<dbReference type="AlphaFoldDB" id="A0ABC8JLZ4"/>
<dbReference type="Gene3D" id="1.25.40.20">
    <property type="entry name" value="Ankyrin repeat-containing domain"/>
    <property type="match status" value="1"/>
</dbReference>
<proteinExistence type="inferred from homology"/>
<evidence type="ECO:0000256" key="4">
    <source>
        <dbReference type="PROSITE-ProRule" id="PRU00023"/>
    </source>
</evidence>
<keyword evidence="3 4" id="KW-0040">ANK repeat</keyword>
<dbReference type="InterPro" id="IPR002110">
    <property type="entry name" value="Ankyrin_rpt"/>
</dbReference>
<dbReference type="InterPro" id="IPR036770">
    <property type="entry name" value="Ankyrin_rpt-contain_sf"/>
</dbReference>